<dbReference type="Proteomes" id="UP000267187">
    <property type="component" value="Unassembled WGS sequence"/>
</dbReference>
<evidence type="ECO:0000313" key="2">
    <source>
        <dbReference type="Proteomes" id="UP000267187"/>
    </source>
</evidence>
<dbReference type="Pfam" id="PF10604">
    <property type="entry name" value="Polyketide_cyc2"/>
    <property type="match status" value="1"/>
</dbReference>
<organism evidence="1 2">
    <name type="scientific">Umboniibacter marinipuniceus</name>
    <dbReference type="NCBI Taxonomy" id="569599"/>
    <lineage>
        <taxon>Bacteria</taxon>
        <taxon>Pseudomonadati</taxon>
        <taxon>Pseudomonadota</taxon>
        <taxon>Gammaproteobacteria</taxon>
        <taxon>Cellvibrionales</taxon>
        <taxon>Cellvibrionaceae</taxon>
        <taxon>Umboniibacter</taxon>
    </lineage>
</organism>
<dbReference type="InterPro" id="IPR023393">
    <property type="entry name" value="START-like_dom_sf"/>
</dbReference>
<dbReference type="InterPro" id="IPR019587">
    <property type="entry name" value="Polyketide_cyclase/dehydratase"/>
</dbReference>
<comment type="caution">
    <text evidence="1">The sequence shown here is derived from an EMBL/GenBank/DDBJ whole genome shotgun (WGS) entry which is preliminary data.</text>
</comment>
<evidence type="ECO:0000313" key="1">
    <source>
        <dbReference type="EMBL" id="RMA82559.1"/>
    </source>
</evidence>
<proteinExistence type="predicted"/>
<dbReference type="AlphaFoldDB" id="A0A3M0AG24"/>
<gene>
    <name evidence="1" type="ORF">DFR27_0509</name>
</gene>
<accession>A0A3M0AG24</accession>
<dbReference type="EMBL" id="REFJ01000001">
    <property type="protein sequence ID" value="RMA82559.1"/>
    <property type="molecule type" value="Genomic_DNA"/>
</dbReference>
<reference evidence="1 2" key="1">
    <citation type="submission" date="2018-10" db="EMBL/GenBank/DDBJ databases">
        <title>Genomic Encyclopedia of Type Strains, Phase IV (KMG-IV): sequencing the most valuable type-strain genomes for metagenomic binning, comparative biology and taxonomic classification.</title>
        <authorList>
            <person name="Goeker M."/>
        </authorList>
    </citation>
    <scope>NUCLEOTIDE SEQUENCE [LARGE SCALE GENOMIC DNA]</scope>
    <source>
        <strain evidence="1 2">DSM 25080</strain>
    </source>
</reference>
<protein>
    <submittedName>
        <fullName evidence="1">Polyketide cyclase/dehydrase/lipid transport protein</fullName>
    </submittedName>
</protein>
<sequence length="155" mass="17218">MKELVNEVVRINAPASVVWDFISDIEHCATWLTNVDSVSILKRGDNGLVGLRWEETRKMFGKEATETMWITRAEPLNFYQVEAHNHGAKYFSKLSIQVKPGGCELAMSFSAKAVSFSAKLSSLLMAPLMKSSVKKMVARDLSDIKHAAEQQAEAA</sequence>
<dbReference type="RefSeq" id="WP_121875882.1">
    <property type="nucleotide sequence ID" value="NZ_REFJ01000001.1"/>
</dbReference>
<dbReference type="SUPFAM" id="SSF55961">
    <property type="entry name" value="Bet v1-like"/>
    <property type="match status" value="1"/>
</dbReference>
<name>A0A3M0AG24_9GAMM</name>
<keyword evidence="2" id="KW-1185">Reference proteome</keyword>
<dbReference type="Gene3D" id="3.30.530.20">
    <property type="match status" value="1"/>
</dbReference>
<dbReference type="OrthoDB" id="4773254at2"/>